<dbReference type="Proteomes" id="UP000249464">
    <property type="component" value="Unassembled WGS sequence"/>
</dbReference>
<gene>
    <name evidence="1" type="primary">BQ5605_C029g10703</name>
    <name evidence="1" type="ORF">BQ5605_C029G10703</name>
</gene>
<accession>A0A2X0MJB6</accession>
<keyword evidence="2" id="KW-1185">Reference proteome</keyword>
<reference evidence="1 2" key="1">
    <citation type="submission" date="2016-11" db="EMBL/GenBank/DDBJ databases">
        <authorList>
            <person name="Jaros S."/>
            <person name="Januszkiewicz K."/>
            <person name="Wedrychowicz H."/>
        </authorList>
    </citation>
    <scope>NUCLEOTIDE SEQUENCE [LARGE SCALE GENOMIC DNA]</scope>
</reference>
<evidence type="ECO:0000313" key="2">
    <source>
        <dbReference type="Proteomes" id="UP000249464"/>
    </source>
</evidence>
<sequence length="37" mass="4126">MAQRLGQSLSLGYLLAISTKVSNIEQAVDTLYWPQTE</sequence>
<dbReference type="AlphaFoldDB" id="A0A2X0MJB6"/>
<proteinExistence type="predicted"/>
<name>A0A2X0MJB6_9BASI</name>
<evidence type="ECO:0000313" key="1">
    <source>
        <dbReference type="EMBL" id="SGZ15815.1"/>
    </source>
</evidence>
<protein>
    <submittedName>
        <fullName evidence="1">BQ5605_C029g10703 protein</fullName>
    </submittedName>
</protein>
<organism evidence="1 2">
    <name type="scientific">Microbotryum silenes-dioicae</name>
    <dbReference type="NCBI Taxonomy" id="796604"/>
    <lineage>
        <taxon>Eukaryota</taxon>
        <taxon>Fungi</taxon>
        <taxon>Dikarya</taxon>
        <taxon>Basidiomycota</taxon>
        <taxon>Pucciniomycotina</taxon>
        <taxon>Microbotryomycetes</taxon>
        <taxon>Microbotryales</taxon>
        <taxon>Microbotryaceae</taxon>
        <taxon>Microbotryum</taxon>
    </lineage>
</organism>
<dbReference type="EMBL" id="FQNC01000081">
    <property type="protein sequence ID" value="SGZ15815.1"/>
    <property type="molecule type" value="Genomic_DNA"/>
</dbReference>